<dbReference type="Pfam" id="PF10258">
    <property type="entry name" value="PHAX_RNA-bd"/>
    <property type="match status" value="1"/>
</dbReference>
<keyword evidence="11" id="KW-0175">Coiled coil</keyword>
<dbReference type="OrthoDB" id="20573at2759"/>
<dbReference type="GeneID" id="19953896"/>
<feature type="region of interest" description="Disordered" evidence="12">
    <location>
        <begin position="154"/>
        <end position="202"/>
    </location>
</feature>
<dbReference type="InterPro" id="IPR019385">
    <property type="entry name" value="PHAX_RNA-binding_domain"/>
</dbReference>
<dbReference type="eggNOG" id="ENOG502SZAK">
    <property type="taxonomic scope" value="Eukaryota"/>
</dbReference>
<feature type="compositionally biased region" description="Acidic residues" evidence="12">
    <location>
        <begin position="162"/>
        <end position="172"/>
    </location>
</feature>
<dbReference type="InParanoid" id="T0RH48"/>
<keyword evidence="8" id="KW-0653">Protein transport</keyword>
<keyword evidence="7" id="KW-0694">RNA-binding</keyword>
<evidence type="ECO:0000256" key="1">
    <source>
        <dbReference type="ARBA" id="ARBA00004123"/>
    </source>
</evidence>
<dbReference type="Proteomes" id="UP000030762">
    <property type="component" value="Unassembled WGS sequence"/>
</dbReference>
<proteinExistence type="inferred from homology"/>
<gene>
    <name evidence="14" type="ORF">SDRG_13169</name>
</gene>
<dbReference type="InterPro" id="IPR038092">
    <property type="entry name" value="PHAX_RNA-binding_sf"/>
</dbReference>
<dbReference type="RefSeq" id="XP_008617472.1">
    <property type="nucleotide sequence ID" value="XM_008619250.1"/>
</dbReference>
<dbReference type="GO" id="GO:0006408">
    <property type="term" value="P:snRNA export from nucleus"/>
    <property type="evidence" value="ECO:0007669"/>
    <property type="project" value="InterPro"/>
</dbReference>
<dbReference type="InterPro" id="IPR039047">
    <property type="entry name" value="PHAX"/>
</dbReference>
<dbReference type="PANTHER" id="PTHR13135:SF0">
    <property type="entry name" value="PHOSPHORYLATED ADAPTER RNA EXPORT PROTEIN"/>
    <property type="match status" value="1"/>
</dbReference>
<keyword evidence="6" id="KW-0963">Cytoplasm</keyword>
<comment type="subcellular location">
    <subcellularLocation>
        <location evidence="2">Cytoplasm</location>
    </subcellularLocation>
    <subcellularLocation>
        <location evidence="1">Nucleus</location>
    </subcellularLocation>
</comment>
<reference evidence="14 15" key="1">
    <citation type="submission" date="2012-04" db="EMBL/GenBank/DDBJ databases">
        <title>The Genome Sequence of Saprolegnia declina VS20.</title>
        <authorList>
            <consortium name="The Broad Institute Genome Sequencing Platform"/>
            <person name="Russ C."/>
            <person name="Nusbaum C."/>
            <person name="Tyler B."/>
            <person name="van West P."/>
            <person name="Dieguez-Uribeondo J."/>
            <person name="de Bruijn I."/>
            <person name="Tripathy S."/>
            <person name="Jiang R."/>
            <person name="Young S.K."/>
            <person name="Zeng Q."/>
            <person name="Gargeya S."/>
            <person name="Fitzgerald M."/>
            <person name="Haas B."/>
            <person name="Abouelleil A."/>
            <person name="Alvarado L."/>
            <person name="Arachchi H.M."/>
            <person name="Berlin A."/>
            <person name="Chapman S.B."/>
            <person name="Goldberg J."/>
            <person name="Griggs A."/>
            <person name="Gujja S."/>
            <person name="Hansen M."/>
            <person name="Howarth C."/>
            <person name="Imamovic A."/>
            <person name="Larimer J."/>
            <person name="McCowen C."/>
            <person name="Montmayeur A."/>
            <person name="Murphy C."/>
            <person name="Neiman D."/>
            <person name="Pearson M."/>
            <person name="Priest M."/>
            <person name="Roberts A."/>
            <person name="Saif S."/>
            <person name="Shea T."/>
            <person name="Sisk P."/>
            <person name="Sykes S."/>
            <person name="Wortman J."/>
            <person name="Nusbaum C."/>
            <person name="Birren B."/>
        </authorList>
    </citation>
    <scope>NUCLEOTIDE SEQUENCE [LARGE SCALE GENOMIC DNA]</scope>
    <source>
        <strain evidence="14 15">VS20</strain>
    </source>
</reference>
<evidence type="ECO:0000256" key="3">
    <source>
        <dbReference type="ARBA" id="ARBA00006094"/>
    </source>
</evidence>
<dbReference type="AlphaFoldDB" id="T0RH48"/>
<evidence type="ECO:0000313" key="14">
    <source>
        <dbReference type="EMBL" id="EQC29137.1"/>
    </source>
</evidence>
<feature type="region of interest" description="Disordered" evidence="12">
    <location>
        <begin position="1"/>
        <end position="44"/>
    </location>
</feature>
<dbReference type="GO" id="GO:0003723">
    <property type="term" value="F:RNA binding"/>
    <property type="evidence" value="ECO:0007669"/>
    <property type="project" value="UniProtKB-KW"/>
</dbReference>
<feature type="compositionally biased region" description="Acidic residues" evidence="12">
    <location>
        <begin position="187"/>
        <end position="202"/>
    </location>
</feature>
<dbReference type="GO" id="GO:0015031">
    <property type="term" value="P:protein transport"/>
    <property type="evidence" value="ECO:0007669"/>
    <property type="project" value="UniProtKB-KW"/>
</dbReference>
<evidence type="ECO:0000256" key="4">
    <source>
        <dbReference type="ARBA" id="ARBA00016856"/>
    </source>
</evidence>
<dbReference type="OMA" id="DYEMDDM"/>
<evidence type="ECO:0000256" key="10">
    <source>
        <dbReference type="ARBA" id="ARBA00030834"/>
    </source>
</evidence>
<dbReference type="EMBL" id="JH767187">
    <property type="protein sequence ID" value="EQC29137.1"/>
    <property type="molecule type" value="Genomic_DNA"/>
</dbReference>
<keyword evidence="5" id="KW-0813">Transport</keyword>
<feature type="domain" description="Phosphorylated adapter RNA export protein RNA-binding" evidence="13">
    <location>
        <begin position="49"/>
        <end position="127"/>
    </location>
</feature>
<dbReference type="VEuPathDB" id="FungiDB:SDRG_13169"/>
<keyword evidence="15" id="KW-1185">Reference proteome</keyword>
<sequence>MPQAASQKAGGRGHGGRGGRGHGGRGGRGNGGRGNQNRPKLTHAQRVGREIAQVLGERKIHLVVRTVELIGERLTRSVLSETLLMDKEGKTLKTTTGRERTLGGAFFTLLKERVTKEKYKEIYALEEEAKKKARKNKERAARIKRENELIGGLTSQMILKDDDADAKEDEANDAGPSNPRFHSPPDRDDDEFNDADYEMDDM</sequence>
<keyword evidence="9" id="KW-0539">Nucleus</keyword>
<organism evidence="14 15">
    <name type="scientific">Saprolegnia diclina (strain VS20)</name>
    <dbReference type="NCBI Taxonomy" id="1156394"/>
    <lineage>
        <taxon>Eukaryota</taxon>
        <taxon>Sar</taxon>
        <taxon>Stramenopiles</taxon>
        <taxon>Oomycota</taxon>
        <taxon>Saprolegniomycetes</taxon>
        <taxon>Saprolegniales</taxon>
        <taxon>Saprolegniaceae</taxon>
        <taxon>Saprolegnia</taxon>
    </lineage>
</organism>
<protein>
    <recommendedName>
        <fullName evidence="4">Phosphorylated adapter RNA export protein</fullName>
    </recommendedName>
    <alternativeName>
        <fullName evidence="10">RNA U small nuclear RNA export adapter protein</fullName>
    </alternativeName>
</protein>
<evidence type="ECO:0000256" key="8">
    <source>
        <dbReference type="ARBA" id="ARBA00022927"/>
    </source>
</evidence>
<dbReference type="GO" id="GO:0005737">
    <property type="term" value="C:cytoplasm"/>
    <property type="evidence" value="ECO:0007669"/>
    <property type="project" value="UniProtKB-SubCell"/>
</dbReference>
<evidence type="ECO:0000256" key="2">
    <source>
        <dbReference type="ARBA" id="ARBA00004496"/>
    </source>
</evidence>
<evidence type="ECO:0000256" key="12">
    <source>
        <dbReference type="SAM" id="MobiDB-lite"/>
    </source>
</evidence>
<evidence type="ECO:0000313" key="15">
    <source>
        <dbReference type="Proteomes" id="UP000030762"/>
    </source>
</evidence>
<dbReference type="Gene3D" id="1.10.10.1440">
    <property type="entry name" value="PHAX RNA-binding domain"/>
    <property type="match status" value="1"/>
</dbReference>
<evidence type="ECO:0000256" key="7">
    <source>
        <dbReference type="ARBA" id="ARBA00022884"/>
    </source>
</evidence>
<name>T0RH48_SAPDV</name>
<evidence type="ECO:0000256" key="5">
    <source>
        <dbReference type="ARBA" id="ARBA00022448"/>
    </source>
</evidence>
<dbReference type="GO" id="GO:0005634">
    <property type="term" value="C:nucleus"/>
    <property type="evidence" value="ECO:0007669"/>
    <property type="project" value="UniProtKB-SubCell"/>
</dbReference>
<evidence type="ECO:0000256" key="11">
    <source>
        <dbReference type="SAM" id="Coils"/>
    </source>
</evidence>
<evidence type="ECO:0000256" key="9">
    <source>
        <dbReference type="ARBA" id="ARBA00023242"/>
    </source>
</evidence>
<feature type="coiled-coil region" evidence="11">
    <location>
        <begin position="116"/>
        <end position="146"/>
    </location>
</feature>
<feature type="compositionally biased region" description="Basic residues" evidence="12">
    <location>
        <begin position="14"/>
        <end position="25"/>
    </location>
</feature>
<accession>T0RH48</accession>
<dbReference type="STRING" id="1156394.T0RH48"/>
<comment type="similarity">
    <text evidence="3">Belongs to the PHAX family.</text>
</comment>
<dbReference type="PANTHER" id="PTHR13135">
    <property type="entry name" value="CYTOSOLIC RESINIFERATOXIN BINDING PROTEIN RBP-26"/>
    <property type="match status" value="1"/>
</dbReference>
<evidence type="ECO:0000259" key="13">
    <source>
        <dbReference type="Pfam" id="PF10258"/>
    </source>
</evidence>
<evidence type="ECO:0000256" key="6">
    <source>
        <dbReference type="ARBA" id="ARBA00022490"/>
    </source>
</evidence>